<dbReference type="Proteomes" id="UP001152795">
    <property type="component" value="Unassembled WGS sequence"/>
</dbReference>
<reference evidence="2" key="1">
    <citation type="submission" date="2020-04" db="EMBL/GenBank/DDBJ databases">
        <authorList>
            <person name="Alioto T."/>
            <person name="Alioto T."/>
            <person name="Gomez Garrido J."/>
        </authorList>
    </citation>
    <scope>NUCLEOTIDE SEQUENCE</scope>
    <source>
        <strain evidence="2">A484AB</strain>
    </source>
</reference>
<sequence length="913" mass="104795">MEKLEVRRIQREEEWLLRKLEIEKEAKKQLQENTSQATATQSVKLQKYTITPFTGDFKDWTRFWNQFSVEVDGSSISEISKFNYLLELTKGKPREDILGWPHTSDSYIEAKRILLETYGKDIKVHKAIIQEIESLQSITDIHKTTSIHEFYNKLSRAVRTLTTMKKLDSEQSTVYTVMDKLRPKSTVEKEQSKLSTENTVRQSFEKNMSSSSNSTTLHPTVKAKVNDRVVRVMIDTGASTSYVCSDIITKLSLKPVRRERKCIEQLYGTVTKNVEIYRIHIQSMVVDDFELDIDCINAGKEVLTYLPNPKVKDLKKSSRPLQKLQLCDEETTDRQIPVHIILGAADYQRIRSAEQPILGENPDTDPGAEFTMLGWALYGKIVSMESSEKRLFLNSQSEFEKLCSVDVLGLAEKLEINTEFHEDFIEHLHQTEKGVYRSNLPWRPDHPTLPVNRVLAVARLRSTTRRLEKLGKLDEYHSVMEEQLREGILEPVPPKQTGEVWHSNVEELESISNETAKGDQDSNTKSYSESTTKILGVPWEKKTDVVRVSLEACQLTVSPLTKRKILAAINGVYDLLGWASPVMITGKILFSELCLRKVSWDQQVPDDIVRRWNQWAKTLRECTEIKVPRSVVNNKSQQISIHGFADASQLAVCAAVYVLATYNDGKTSQNLLVSKSRVAPKKVSIPRLELVAAHTLAKLLSRVNRALSSLDILKENQLWSDSSTVLYWLENRGTWSNYARNRVKAIHDLGNFTWHYVPTDQNPSDLGTRGVAPRKLGEFWLKGPAWLTDRSLWPEQPENTETKEASCETLPVKKEKVLLEKERGAKNERKEWVENILRKHKYWKLLRVTAYLLRFVNNCRKKEQRKGPLTTDEITAAENRWMKIAQEDEEVNCPFPLKKDDVGLWRCHGGVAS</sequence>
<dbReference type="Gene3D" id="2.40.70.10">
    <property type="entry name" value="Acid Proteases"/>
    <property type="match status" value="1"/>
</dbReference>
<evidence type="ECO:0000256" key="1">
    <source>
        <dbReference type="SAM" id="MobiDB-lite"/>
    </source>
</evidence>
<gene>
    <name evidence="2" type="ORF">PACLA_8A040561</name>
</gene>
<name>A0A6S7JQP2_PARCT</name>
<dbReference type="OrthoDB" id="5953917at2759"/>
<dbReference type="Pfam" id="PF13975">
    <property type="entry name" value="gag-asp_proteas"/>
    <property type="match status" value="1"/>
</dbReference>
<dbReference type="InterPro" id="IPR005312">
    <property type="entry name" value="DUF1759"/>
</dbReference>
<protein>
    <submittedName>
        <fullName evidence="2">Pro-Pol poly</fullName>
    </submittedName>
</protein>
<dbReference type="GO" id="GO:0006508">
    <property type="term" value="P:proteolysis"/>
    <property type="evidence" value="ECO:0007669"/>
    <property type="project" value="InterPro"/>
</dbReference>
<dbReference type="SUPFAM" id="SSF50630">
    <property type="entry name" value="Acid proteases"/>
    <property type="match status" value="1"/>
</dbReference>
<dbReference type="PANTHER" id="PTHR47331">
    <property type="entry name" value="PHD-TYPE DOMAIN-CONTAINING PROTEIN"/>
    <property type="match status" value="1"/>
</dbReference>
<feature type="compositionally biased region" description="Polar residues" evidence="1">
    <location>
        <begin position="193"/>
        <end position="208"/>
    </location>
</feature>
<dbReference type="GO" id="GO:0004190">
    <property type="term" value="F:aspartic-type endopeptidase activity"/>
    <property type="evidence" value="ECO:0007669"/>
    <property type="project" value="InterPro"/>
</dbReference>
<organism evidence="2 3">
    <name type="scientific">Paramuricea clavata</name>
    <name type="common">Red gorgonian</name>
    <name type="synonym">Violescent sea-whip</name>
    <dbReference type="NCBI Taxonomy" id="317549"/>
    <lineage>
        <taxon>Eukaryota</taxon>
        <taxon>Metazoa</taxon>
        <taxon>Cnidaria</taxon>
        <taxon>Anthozoa</taxon>
        <taxon>Octocorallia</taxon>
        <taxon>Malacalcyonacea</taxon>
        <taxon>Plexauridae</taxon>
        <taxon>Paramuricea</taxon>
    </lineage>
</organism>
<feature type="region of interest" description="Disordered" evidence="1">
    <location>
        <begin position="186"/>
        <end position="217"/>
    </location>
</feature>
<evidence type="ECO:0000313" key="2">
    <source>
        <dbReference type="EMBL" id="CAB4032424.1"/>
    </source>
</evidence>
<dbReference type="Pfam" id="PF05380">
    <property type="entry name" value="Peptidase_A17"/>
    <property type="match status" value="1"/>
</dbReference>
<dbReference type="InterPro" id="IPR008042">
    <property type="entry name" value="Retrotrans_Pao"/>
</dbReference>
<dbReference type="PROSITE" id="PS00141">
    <property type="entry name" value="ASP_PROTEASE"/>
    <property type="match status" value="1"/>
</dbReference>
<dbReference type="AlphaFoldDB" id="A0A6S7JQP2"/>
<keyword evidence="3" id="KW-1185">Reference proteome</keyword>
<comment type="caution">
    <text evidence="2">The sequence shown here is derived from an EMBL/GenBank/DDBJ whole genome shotgun (WGS) entry which is preliminary data.</text>
</comment>
<dbReference type="PANTHER" id="PTHR47331:SF4">
    <property type="entry name" value="PEPTIDASE S1 DOMAIN-CONTAINING PROTEIN"/>
    <property type="match status" value="1"/>
</dbReference>
<proteinExistence type="predicted"/>
<dbReference type="InterPro" id="IPR001969">
    <property type="entry name" value="Aspartic_peptidase_AS"/>
</dbReference>
<dbReference type="EMBL" id="CACRXK020018393">
    <property type="protein sequence ID" value="CAB4032424.1"/>
    <property type="molecule type" value="Genomic_DNA"/>
</dbReference>
<evidence type="ECO:0000313" key="3">
    <source>
        <dbReference type="Proteomes" id="UP001152795"/>
    </source>
</evidence>
<dbReference type="Pfam" id="PF03564">
    <property type="entry name" value="DUF1759"/>
    <property type="match status" value="1"/>
</dbReference>
<dbReference type="InterPro" id="IPR021109">
    <property type="entry name" value="Peptidase_aspartic_dom_sf"/>
</dbReference>
<accession>A0A6S7JQP2</accession>